<name>A0A409X9Q0_9AGAR</name>
<reference evidence="2 3" key="1">
    <citation type="journal article" date="2018" name="Evol. Lett.">
        <title>Horizontal gene cluster transfer increased hallucinogenic mushroom diversity.</title>
        <authorList>
            <person name="Reynolds H.T."/>
            <person name="Vijayakumar V."/>
            <person name="Gluck-Thaler E."/>
            <person name="Korotkin H.B."/>
            <person name="Matheny P.B."/>
            <person name="Slot J.C."/>
        </authorList>
    </citation>
    <scope>NUCLEOTIDE SEQUENCE [LARGE SCALE GENOMIC DNA]</scope>
    <source>
        <strain evidence="2 3">SRW20</strain>
    </source>
</reference>
<protein>
    <submittedName>
        <fullName evidence="2">Uncharacterized protein</fullName>
    </submittedName>
</protein>
<feature type="region of interest" description="Disordered" evidence="1">
    <location>
        <begin position="14"/>
        <end position="34"/>
    </location>
</feature>
<organism evidence="2 3">
    <name type="scientific">Gymnopilus dilepis</name>
    <dbReference type="NCBI Taxonomy" id="231916"/>
    <lineage>
        <taxon>Eukaryota</taxon>
        <taxon>Fungi</taxon>
        <taxon>Dikarya</taxon>
        <taxon>Basidiomycota</taxon>
        <taxon>Agaricomycotina</taxon>
        <taxon>Agaricomycetes</taxon>
        <taxon>Agaricomycetidae</taxon>
        <taxon>Agaricales</taxon>
        <taxon>Agaricineae</taxon>
        <taxon>Hymenogastraceae</taxon>
        <taxon>Gymnopilus</taxon>
    </lineage>
</organism>
<sequence>MNKIFLNLILEEDKSTSFPPGDTRRQRRRDGYTHANGYPMIMNVKARLNQPSSPVAATATSAQATLCSEDG</sequence>
<accession>A0A409X9Q0</accession>
<keyword evidence="3" id="KW-1185">Reference proteome</keyword>
<dbReference type="Proteomes" id="UP000284706">
    <property type="component" value="Unassembled WGS sequence"/>
</dbReference>
<comment type="caution">
    <text evidence="2">The sequence shown here is derived from an EMBL/GenBank/DDBJ whole genome shotgun (WGS) entry which is preliminary data.</text>
</comment>
<dbReference type="InParanoid" id="A0A409X9Q0"/>
<dbReference type="AlphaFoldDB" id="A0A409X9Q0"/>
<proteinExistence type="predicted"/>
<gene>
    <name evidence="2" type="ORF">CVT26_002980</name>
</gene>
<dbReference type="EMBL" id="NHYE01003850">
    <property type="protein sequence ID" value="PPQ87496.1"/>
    <property type="molecule type" value="Genomic_DNA"/>
</dbReference>
<evidence type="ECO:0000313" key="3">
    <source>
        <dbReference type="Proteomes" id="UP000284706"/>
    </source>
</evidence>
<evidence type="ECO:0000313" key="2">
    <source>
        <dbReference type="EMBL" id="PPQ87496.1"/>
    </source>
</evidence>
<evidence type="ECO:0000256" key="1">
    <source>
        <dbReference type="SAM" id="MobiDB-lite"/>
    </source>
</evidence>